<dbReference type="RefSeq" id="WP_202767954.1">
    <property type="nucleotide sequence ID" value="NZ_JAESWA010000022.1"/>
</dbReference>
<accession>A0A937K5P9</accession>
<dbReference type="AlphaFoldDB" id="A0A937K5P9"/>
<feature type="region of interest" description="Disordered" evidence="1">
    <location>
        <begin position="26"/>
        <end position="63"/>
    </location>
</feature>
<feature type="chain" id="PRO_5039291610" description="Lipoprotein" evidence="2">
    <location>
        <begin position="21"/>
        <end position="210"/>
    </location>
</feature>
<gene>
    <name evidence="3" type="ORF">JK634_12375</name>
</gene>
<dbReference type="EMBL" id="JAESWA010000022">
    <property type="protein sequence ID" value="MBL4932610.1"/>
    <property type="molecule type" value="Genomic_DNA"/>
</dbReference>
<name>A0A937K5P9_9CLOT</name>
<organism evidence="3 4">
    <name type="scientific">Clostridium paridis</name>
    <dbReference type="NCBI Taxonomy" id="2803863"/>
    <lineage>
        <taxon>Bacteria</taxon>
        <taxon>Bacillati</taxon>
        <taxon>Bacillota</taxon>
        <taxon>Clostridia</taxon>
        <taxon>Eubacteriales</taxon>
        <taxon>Clostridiaceae</taxon>
        <taxon>Clostridium</taxon>
    </lineage>
</organism>
<evidence type="ECO:0008006" key="5">
    <source>
        <dbReference type="Google" id="ProtNLM"/>
    </source>
</evidence>
<keyword evidence="4" id="KW-1185">Reference proteome</keyword>
<protein>
    <recommendedName>
        <fullName evidence="5">Lipoprotein</fullName>
    </recommendedName>
</protein>
<evidence type="ECO:0000313" key="3">
    <source>
        <dbReference type="EMBL" id="MBL4932610.1"/>
    </source>
</evidence>
<sequence length="210" mass="23889">MKKLLNLVLVLIVSTFTLFACTSKNATSSPKPNTVTPDSTIENVSQEEDIKSTTSNTETNTQANNSTEIKTISMETFIIYDVNADNMNLKENYKYTINKDLDIYSKVQTISSEVMHNYFNGLPYSVAFKEINNKSIVIINLIDDKIPTDENSWYQKFQGSTGANINFKRISENILQKQYSGKWVDGIEILYNGKTPEFEHVPEMSNIINR</sequence>
<evidence type="ECO:0000313" key="4">
    <source>
        <dbReference type="Proteomes" id="UP000623681"/>
    </source>
</evidence>
<dbReference type="Proteomes" id="UP000623681">
    <property type="component" value="Unassembled WGS sequence"/>
</dbReference>
<comment type="caution">
    <text evidence="3">The sequence shown here is derived from an EMBL/GenBank/DDBJ whole genome shotgun (WGS) entry which is preliminary data.</text>
</comment>
<feature type="compositionally biased region" description="Polar residues" evidence="1">
    <location>
        <begin position="52"/>
        <end position="63"/>
    </location>
</feature>
<feature type="signal peptide" evidence="2">
    <location>
        <begin position="1"/>
        <end position="20"/>
    </location>
</feature>
<reference evidence="3" key="1">
    <citation type="submission" date="2021-01" db="EMBL/GenBank/DDBJ databases">
        <title>Genome public.</title>
        <authorList>
            <person name="Liu C."/>
            <person name="Sun Q."/>
        </authorList>
    </citation>
    <scope>NUCLEOTIDE SEQUENCE</scope>
    <source>
        <strain evidence="3">YIM B02565</strain>
    </source>
</reference>
<evidence type="ECO:0000256" key="1">
    <source>
        <dbReference type="SAM" id="MobiDB-lite"/>
    </source>
</evidence>
<evidence type="ECO:0000256" key="2">
    <source>
        <dbReference type="SAM" id="SignalP"/>
    </source>
</evidence>
<keyword evidence="2" id="KW-0732">Signal</keyword>
<proteinExistence type="predicted"/>
<dbReference type="PROSITE" id="PS51257">
    <property type="entry name" value="PROKAR_LIPOPROTEIN"/>
    <property type="match status" value="1"/>
</dbReference>
<feature type="compositionally biased region" description="Polar residues" evidence="1">
    <location>
        <begin position="26"/>
        <end position="44"/>
    </location>
</feature>